<evidence type="ECO:0000313" key="1">
    <source>
        <dbReference type="EMBL" id="KAK9890356.1"/>
    </source>
</evidence>
<accession>A0AAW1VDD0</accession>
<dbReference type="EMBL" id="JARQZJ010000125">
    <property type="protein sequence ID" value="KAK9890356.1"/>
    <property type="molecule type" value="Genomic_DNA"/>
</dbReference>
<sequence>MVKRERHRWKVRSGIPPATLHKDRKNPRSLIQNAFNACLAIHPADAMRDSGVAIGVDTRRERVTREGVGLQSAPRAVGAASLGGSVALDDLYVPFHLTKVMGDLCYGIKGKLPAILTMKNQVSPIEQ</sequence>
<dbReference type="Proteomes" id="UP001431783">
    <property type="component" value="Unassembled WGS sequence"/>
</dbReference>
<gene>
    <name evidence="1" type="ORF">WA026_010451</name>
</gene>
<dbReference type="AlphaFoldDB" id="A0AAW1VDD0"/>
<protein>
    <submittedName>
        <fullName evidence="1">Uncharacterized protein</fullName>
    </submittedName>
</protein>
<reference evidence="1 2" key="1">
    <citation type="submission" date="2023-03" db="EMBL/GenBank/DDBJ databases">
        <title>Genome insight into feeding habits of ladybird beetles.</title>
        <authorList>
            <person name="Li H.-S."/>
            <person name="Huang Y.-H."/>
            <person name="Pang H."/>
        </authorList>
    </citation>
    <scope>NUCLEOTIDE SEQUENCE [LARGE SCALE GENOMIC DNA]</scope>
    <source>
        <strain evidence="1">SYSU_2023b</strain>
        <tissue evidence="1">Whole body</tissue>
    </source>
</reference>
<proteinExistence type="predicted"/>
<organism evidence="1 2">
    <name type="scientific">Henosepilachna vigintioctopunctata</name>
    <dbReference type="NCBI Taxonomy" id="420089"/>
    <lineage>
        <taxon>Eukaryota</taxon>
        <taxon>Metazoa</taxon>
        <taxon>Ecdysozoa</taxon>
        <taxon>Arthropoda</taxon>
        <taxon>Hexapoda</taxon>
        <taxon>Insecta</taxon>
        <taxon>Pterygota</taxon>
        <taxon>Neoptera</taxon>
        <taxon>Endopterygota</taxon>
        <taxon>Coleoptera</taxon>
        <taxon>Polyphaga</taxon>
        <taxon>Cucujiformia</taxon>
        <taxon>Coccinelloidea</taxon>
        <taxon>Coccinellidae</taxon>
        <taxon>Epilachninae</taxon>
        <taxon>Epilachnini</taxon>
        <taxon>Henosepilachna</taxon>
    </lineage>
</organism>
<evidence type="ECO:0000313" key="2">
    <source>
        <dbReference type="Proteomes" id="UP001431783"/>
    </source>
</evidence>
<comment type="caution">
    <text evidence="1">The sequence shown here is derived from an EMBL/GenBank/DDBJ whole genome shotgun (WGS) entry which is preliminary data.</text>
</comment>
<name>A0AAW1VDD0_9CUCU</name>
<keyword evidence="2" id="KW-1185">Reference proteome</keyword>